<keyword evidence="2" id="KW-1185">Reference proteome</keyword>
<comment type="caution">
    <text evidence="1">The sequence shown here is derived from an EMBL/GenBank/DDBJ whole genome shotgun (WGS) entry which is preliminary data.</text>
</comment>
<dbReference type="Proteomes" id="UP001061958">
    <property type="component" value="Unassembled WGS sequence"/>
</dbReference>
<organism evidence="1 2">
    <name type="scientific">Galdieria partita</name>
    <dbReference type="NCBI Taxonomy" id="83374"/>
    <lineage>
        <taxon>Eukaryota</taxon>
        <taxon>Rhodophyta</taxon>
        <taxon>Bangiophyceae</taxon>
        <taxon>Galdieriales</taxon>
        <taxon>Galdieriaceae</taxon>
        <taxon>Galdieria</taxon>
    </lineage>
</organism>
<dbReference type="OrthoDB" id="10261052at2759"/>
<protein>
    <submittedName>
        <fullName evidence="1">Uncharacterized protein</fullName>
    </submittedName>
</protein>
<gene>
    <name evidence="1" type="ORF">GpartN1_g965.t1</name>
</gene>
<name>A0A9C7UMY1_9RHOD</name>
<evidence type="ECO:0000313" key="1">
    <source>
        <dbReference type="EMBL" id="GJQ09174.1"/>
    </source>
</evidence>
<reference evidence="1" key="1">
    <citation type="journal article" date="2022" name="Proc. Natl. Acad. Sci. U.S.A.">
        <title>Life cycle and functional genomics of the unicellular red alga Galdieria for elucidating algal and plant evolution and industrial use.</title>
        <authorList>
            <person name="Hirooka S."/>
            <person name="Itabashi T."/>
            <person name="Ichinose T.M."/>
            <person name="Onuma R."/>
            <person name="Fujiwara T."/>
            <person name="Yamashita S."/>
            <person name="Jong L.W."/>
            <person name="Tomita R."/>
            <person name="Iwane A.H."/>
            <person name="Miyagishima S.Y."/>
        </authorList>
    </citation>
    <scope>NUCLEOTIDE SEQUENCE</scope>
    <source>
        <strain evidence="1">NBRC 102759</strain>
    </source>
</reference>
<reference evidence="1" key="2">
    <citation type="submission" date="2022-01" db="EMBL/GenBank/DDBJ databases">
        <authorList>
            <person name="Hirooka S."/>
            <person name="Miyagishima S.Y."/>
        </authorList>
    </citation>
    <scope>NUCLEOTIDE SEQUENCE</scope>
    <source>
        <strain evidence="1">NBRC 102759</strain>
    </source>
</reference>
<dbReference type="EMBL" id="BQMJ01000007">
    <property type="protein sequence ID" value="GJQ09174.1"/>
    <property type="molecule type" value="Genomic_DNA"/>
</dbReference>
<accession>A0A9C7UMY1</accession>
<evidence type="ECO:0000313" key="2">
    <source>
        <dbReference type="Proteomes" id="UP001061958"/>
    </source>
</evidence>
<sequence>MIHHFLITSSSGLVLYSKEFTTSLAQPRLVGSLLTALVEFSKKNVSLPVSHIELDNLSVAVSVSESTRIICAVFFDSDDGFYFGKLVSTELLLAFSQLYTENVENVNNLNNFGDFSSRLPDILISCLGCALNELKATSFVDNALLYYGDNILANTFSDDSYYFMRFCTELFRTANSFVFNCSDKLQSITLETQLEQSSERNGTKQLLVYKLEYCLYLVLLIHSDQKESAIYETNRVIGLLEKLFNTLLCLGAF</sequence>
<proteinExistence type="predicted"/>
<dbReference type="AlphaFoldDB" id="A0A9C7UMY1"/>